<dbReference type="SUPFAM" id="SSF51905">
    <property type="entry name" value="FAD/NAD(P)-binding domain"/>
    <property type="match status" value="1"/>
</dbReference>
<dbReference type="GO" id="GO:0004497">
    <property type="term" value="F:monooxygenase activity"/>
    <property type="evidence" value="ECO:0007669"/>
    <property type="project" value="UniProtKB-KW"/>
</dbReference>
<dbReference type="Gene3D" id="3.50.50.60">
    <property type="entry name" value="FAD/NAD(P)-binding domain"/>
    <property type="match status" value="1"/>
</dbReference>
<keyword evidence="1" id="KW-0503">Monooxygenase</keyword>
<organism evidence="1 2">
    <name type="scientific">Paraconexibacter algicola</name>
    <dbReference type="NCBI Taxonomy" id="2133960"/>
    <lineage>
        <taxon>Bacteria</taxon>
        <taxon>Bacillati</taxon>
        <taxon>Actinomycetota</taxon>
        <taxon>Thermoleophilia</taxon>
        <taxon>Solirubrobacterales</taxon>
        <taxon>Paraconexibacteraceae</taxon>
        <taxon>Paraconexibacter</taxon>
    </lineage>
</organism>
<protein>
    <submittedName>
        <fullName evidence="1">Monooxygenase</fullName>
    </submittedName>
</protein>
<keyword evidence="1" id="KW-0560">Oxidoreductase</keyword>
<proteinExistence type="predicted"/>
<reference evidence="1 2" key="1">
    <citation type="submission" date="2018-03" db="EMBL/GenBank/DDBJ databases">
        <title>Aquarubrobacter algicola gen. nov., sp. nov., a novel actinobacterium isolated from shallow eutrophic lake during the end of cyanobacterial harmful algal blooms.</title>
        <authorList>
            <person name="Chun S.J."/>
        </authorList>
    </citation>
    <scope>NUCLEOTIDE SEQUENCE [LARGE SCALE GENOMIC DNA]</scope>
    <source>
        <strain evidence="1 2">Seoho-28</strain>
    </source>
</reference>
<gene>
    <name evidence="1" type="ORF">C7Y72_14770</name>
</gene>
<accession>A0A2T4UEM9</accession>
<sequence length="397" mass="44128">MAHAALAAGRDMTVRRTARGAERTPLGDERPDVLICGASFAGLAVARALTGSGADVLVIDRYEIGERATSACAAPTPWLEAMGLQDAILQELPYMSFTTPHGSVRYRLPWSWSSFDYRRLCELLFAQTDARFVTAKVERREPHARGDADHVVHTDRGTIRSPLVVDALGWRRVLSCAEPAIQPPDAYLSRGLEVHPHRTHAHGDALDCWVERGLIRRGYGWRVPAGEEVRVGVGSYEPRDHVKEPTVRLAERLGDERVRYQGNWFPHRLRDATEDGVFFCGDSAGHCFPLSGEGIRTAFHFGLAAGRELREVHAGRRRREDALARYHAFSAGHGRAYRIAFALQRLVPALPPRVLTLVLRVLDRPKRIDRAFGWYLEQAPPSAVGELPRPAAHATAV</sequence>
<dbReference type="AlphaFoldDB" id="A0A2T4UEM9"/>
<dbReference type="InterPro" id="IPR036188">
    <property type="entry name" value="FAD/NAD-bd_sf"/>
</dbReference>
<evidence type="ECO:0000313" key="1">
    <source>
        <dbReference type="EMBL" id="PTL56241.1"/>
    </source>
</evidence>
<dbReference type="InterPro" id="IPR050407">
    <property type="entry name" value="Geranylgeranyl_reductase"/>
</dbReference>
<comment type="caution">
    <text evidence="1">The sequence shown here is derived from an EMBL/GenBank/DDBJ whole genome shotgun (WGS) entry which is preliminary data.</text>
</comment>
<dbReference type="Proteomes" id="UP000240739">
    <property type="component" value="Unassembled WGS sequence"/>
</dbReference>
<name>A0A2T4UEM9_9ACTN</name>
<dbReference type="PANTHER" id="PTHR42685">
    <property type="entry name" value="GERANYLGERANYL DIPHOSPHATE REDUCTASE"/>
    <property type="match status" value="1"/>
</dbReference>
<evidence type="ECO:0000313" key="2">
    <source>
        <dbReference type="Proteomes" id="UP000240739"/>
    </source>
</evidence>
<dbReference type="PANTHER" id="PTHR42685:SF21">
    <property type="entry name" value="DEHYDROGENASE (FLAVOPROTEIN)-LIKE PROTEIN"/>
    <property type="match status" value="1"/>
</dbReference>
<dbReference type="EMBL" id="PYYB01000002">
    <property type="protein sequence ID" value="PTL56241.1"/>
    <property type="molecule type" value="Genomic_DNA"/>
</dbReference>
<keyword evidence="2" id="KW-1185">Reference proteome</keyword>